<accession>A0A078HX32</accession>
<dbReference type="Gramene" id="CDY42311">
    <property type="protein sequence ID" value="CDY42311"/>
    <property type="gene ID" value="GSBRNA2T00074551001"/>
</dbReference>
<dbReference type="PROSITE" id="PS50873">
    <property type="entry name" value="PEROXIDASE_4"/>
    <property type="match status" value="1"/>
</dbReference>
<feature type="region of interest" description="Disordered" evidence="1">
    <location>
        <begin position="1"/>
        <end position="25"/>
    </location>
</feature>
<name>A0A078HX32_BRANA</name>
<evidence type="ECO:0000256" key="1">
    <source>
        <dbReference type="SAM" id="MobiDB-lite"/>
    </source>
</evidence>
<dbReference type="EMBL" id="LK032520">
    <property type="protein sequence ID" value="CDY42311.1"/>
    <property type="molecule type" value="Genomic_DNA"/>
</dbReference>
<dbReference type="SUPFAM" id="SSF48113">
    <property type="entry name" value="Heme-dependent peroxidases"/>
    <property type="match status" value="1"/>
</dbReference>
<dbReference type="AlphaFoldDB" id="A0A078HX32"/>
<feature type="domain" description="Plant heme peroxidase family profile" evidence="2">
    <location>
        <begin position="1"/>
        <end position="25"/>
    </location>
</feature>
<proteinExistence type="predicted"/>
<organism evidence="3 4">
    <name type="scientific">Brassica napus</name>
    <name type="common">Rape</name>
    <dbReference type="NCBI Taxonomy" id="3708"/>
    <lineage>
        <taxon>Eukaryota</taxon>
        <taxon>Viridiplantae</taxon>
        <taxon>Streptophyta</taxon>
        <taxon>Embryophyta</taxon>
        <taxon>Tracheophyta</taxon>
        <taxon>Spermatophyta</taxon>
        <taxon>Magnoliopsida</taxon>
        <taxon>eudicotyledons</taxon>
        <taxon>Gunneridae</taxon>
        <taxon>Pentapetalae</taxon>
        <taxon>rosids</taxon>
        <taxon>malvids</taxon>
        <taxon>Brassicales</taxon>
        <taxon>Brassicaceae</taxon>
        <taxon>Brassiceae</taxon>
        <taxon>Brassica</taxon>
    </lineage>
</organism>
<reference evidence="3 4" key="1">
    <citation type="journal article" date="2014" name="Science">
        <title>Plant genetics. Early allopolyploid evolution in the post-Neolithic Brassica napus oilseed genome.</title>
        <authorList>
            <person name="Chalhoub B."/>
            <person name="Denoeud F."/>
            <person name="Liu S."/>
            <person name="Parkin I.A."/>
            <person name="Tang H."/>
            <person name="Wang X."/>
            <person name="Chiquet J."/>
            <person name="Belcram H."/>
            <person name="Tong C."/>
            <person name="Samans B."/>
            <person name="Correa M."/>
            <person name="Da Silva C."/>
            <person name="Just J."/>
            <person name="Falentin C."/>
            <person name="Koh C.S."/>
            <person name="Le Clainche I."/>
            <person name="Bernard M."/>
            <person name="Bento P."/>
            <person name="Noel B."/>
            <person name="Labadie K."/>
            <person name="Alberti A."/>
            <person name="Charles M."/>
            <person name="Arnaud D."/>
            <person name="Guo H."/>
            <person name="Daviaud C."/>
            <person name="Alamery S."/>
            <person name="Jabbari K."/>
            <person name="Zhao M."/>
            <person name="Edger P.P."/>
            <person name="Chelaifa H."/>
            <person name="Tack D."/>
            <person name="Lassalle G."/>
            <person name="Mestiri I."/>
            <person name="Schnel N."/>
            <person name="Le Paslier M.C."/>
            <person name="Fan G."/>
            <person name="Renault V."/>
            <person name="Bayer P.E."/>
            <person name="Golicz A.A."/>
            <person name="Manoli S."/>
            <person name="Lee T.H."/>
            <person name="Thi V.H."/>
            <person name="Chalabi S."/>
            <person name="Hu Q."/>
            <person name="Fan C."/>
            <person name="Tollenaere R."/>
            <person name="Lu Y."/>
            <person name="Battail C."/>
            <person name="Shen J."/>
            <person name="Sidebottom C.H."/>
            <person name="Wang X."/>
            <person name="Canaguier A."/>
            <person name="Chauveau A."/>
            <person name="Berard A."/>
            <person name="Deniot G."/>
            <person name="Guan M."/>
            <person name="Liu Z."/>
            <person name="Sun F."/>
            <person name="Lim Y.P."/>
            <person name="Lyons E."/>
            <person name="Town C.D."/>
            <person name="Bancroft I."/>
            <person name="Wang X."/>
            <person name="Meng J."/>
            <person name="Ma J."/>
            <person name="Pires J.C."/>
            <person name="King G.J."/>
            <person name="Brunel D."/>
            <person name="Delourme R."/>
            <person name="Renard M."/>
            <person name="Aury J.M."/>
            <person name="Adams K.L."/>
            <person name="Batley J."/>
            <person name="Snowdon R.J."/>
            <person name="Tost J."/>
            <person name="Edwards D."/>
            <person name="Zhou Y."/>
            <person name="Hua W."/>
            <person name="Sharpe A.G."/>
            <person name="Paterson A.H."/>
            <person name="Guan C."/>
            <person name="Wincker P."/>
        </authorList>
    </citation>
    <scope>NUCLEOTIDE SEQUENCE [LARGE SCALE GENOMIC DNA]</scope>
    <source>
        <strain evidence="4">cv. Darmor-bzh</strain>
    </source>
</reference>
<dbReference type="InterPro" id="IPR010255">
    <property type="entry name" value="Haem_peroxidase_sf"/>
</dbReference>
<feature type="compositionally biased region" description="Basic and acidic residues" evidence="1">
    <location>
        <begin position="15"/>
        <end position="25"/>
    </location>
</feature>
<dbReference type="GO" id="GO:0020037">
    <property type="term" value="F:heme binding"/>
    <property type="evidence" value="ECO:0007669"/>
    <property type="project" value="InterPro"/>
</dbReference>
<protein>
    <submittedName>
        <fullName evidence="3">BnaC02g09170D protein</fullName>
    </submittedName>
</protein>
<dbReference type="PaxDb" id="3708-A0A078HX32"/>
<evidence type="ECO:0000259" key="2">
    <source>
        <dbReference type="PROSITE" id="PS50873"/>
    </source>
</evidence>
<dbReference type="GO" id="GO:0006979">
    <property type="term" value="P:response to oxidative stress"/>
    <property type="evidence" value="ECO:0007669"/>
    <property type="project" value="InterPro"/>
</dbReference>
<keyword evidence="4" id="KW-1185">Reference proteome</keyword>
<dbReference type="InterPro" id="IPR002016">
    <property type="entry name" value="Haem_peroxidase"/>
</dbReference>
<dbReference type="Gene3D" id="1.10.520.10">
    <property type="match status" value="1"/>
</dbReference>
<evidence type="ECO:0000313" key="3">
    <source>
        <dbReference type="EMBL" id="CDY42311.1"/>
    </source>
</evidence>
<sequence length="25" mass="2878">MIKMGNVKTLTGTEGEIRRDCRRVN</sequence>
<dbReference type="Proteomes" id="UP000028999">
    <property type="component" value="Unassembled WGS sequence"/>
</dbReference>
<dbReference type="GO" id="GO:0004601">
    <property type="term" value="F:peroxidase activity"/>
    <property type="evidence" value="ECO:0007669"/>
    <property type="project" value="InterPro"/>
</dbReference>
<evidence type="ECO:0000313" key="4">
    <source>
        <dbReference type="Proteomes" id="UP000028999"/>
    </source>
</evidence>
<gene>
    <name evidence="3" type="primary">BnaC02g09170D</name>
    <name evidence="3" type="ORF">GSBRNA2T00074551001</name>
</gene>